<gene>
    <name evidence="5" type="primary">ORF17704</name>
</gene>
<evidence type="ECO:0000259" key="4">
    <source>
        <dbReference type="PROSITE" id="PS01180"/>
    </source>
</evidence>
<dbReference type="PANTHER" id="PTHR24251:SF30">
    <property type="entry name" value="MEMBRANE FRIZZLED-RELATED PROTEIN"/>
    <property type="match status" value="1"/>
</dbReference>
<keyword evidence="1" id="KW-0677">Repeat</keyword>
<keyword evidence="2" id="KW-1015">Disulfide bond</keyword>
<protein>
    <recommendedName>
        <fullName evidence="4">CUB domain-containing protein</fullName>
    </recommendedName>
</protein>
<dbReference type="PANTHER" id="PTHR24251">
    <property type="entry name" value="OVOCHYMASE-RELATED"/>
    <property type="match status" value="1"/>
</dbReference>
<proteinExistence type="predicted"/>
<feature type="non-terminal residue" evidence="5">
    <location>
        <position position="144"/>
    </location>
</feature>
<dbReference type="CDD" id="cd00041">
    <property type="entry name" value="CUB"/>
    <property type="match status" value="2"/>
</dbReference>
<dbReference type="InterPro" id="IPR035914">
    <property type="entry name" value="Sperma_CUB_dom_sf"/>
</dbReference>
<dbReference type="SMART" id="SM00042">
    <property type="entry name" value="CUB"/>
    <property type="match status" value="1"/>
</dbReference>
<name>A0A0B6YB31_9EUPU</name>
<organism evidence="5">
    <name type="scientific">Arion vulgaris</name>
    <dbReference type="NCBI Taxonomy" id="1028688"/>
    <lineage>
        <taxon>Eukaryota</taxon>
        <taxon>Metazoa</taxon>
        <taxon>Spiralia</taxon>
        <taxon>Lophotrochozoa</taxon>
        <taxon>Mollusca</taxon>
        <taxon>Gastropoda</taxon>
        <taxon>Heterobranchia</taxon>
        <taxon>Euthyneura</taxon>
        <taxon>Panpulmonata</taxon>
        <taxon>Eupulmonata</taxon>
        <taxon>Stylommatophora</taxon>
        <taxon>Helicina</taxon>
        <taxon>Arionoidea</taxon>
        <taxon>Arionidae</taxon>
        <taxon>Arion</taxon>
    </lineage>
</organism>
<feature type="domain" description="CUB" evidence="4">
    <location>
        <begin position="1"/>
        <end position="45"/>
    </location>
</feature>
<evidence type="ECO:0000256" key="3">
    <source>
        <dbReference type="PROSITE-ProRule" id="PRU00059"/>
    </source>
</evidence>
<dbReference type="InterPro" id="IPR000859">
    <property type="entry name" value="CUB_dom"/>
</dbReference>
<sequence length="144" mass="16646">KSPLIKRFCGNHISEVLTSTGNRMWIEFRTRNGEGQGFNAKYKTACGGNIIQEEGFLTSPDYPDDYPSRKECVWTITVSENHVIVLQFNFFNLENHKNCRYADYLEVRDGRTEDSQLIQTFCGSRLPQTIHTSGRHLYLKFVSD</sequence>
<dbReference type="Pfam" id="PF00431">
    <property type="entry name" value="CUB"/>
    <property type="match status" value="2"/>
</dbReference>
<feature type="domain" description="CUB" evidence="4">
    <location>
        <begin position="46"/>
        <end position="144"/>
    </location>
</feature>
<accession>A0A0B6YB31</accession>
<comment type="caution">
    <text evidence="3">Lacks conserved residue(s) required for the propagation of feature annotation.</text>
</comment>
<dbReference type="FunFam" id="2.60.120.290:FF:000013">
    <property type="entry name" value="Membrane frizzled-related protein"/>
    <property type="match status" value="1"/>
</dbReference>
<dbReference type="PROSITE" id="PS01180">
    <property type="entry name" value="CUB"/>
    <property type="match status" value="2"/>
</dbReference>
<evidence type="ECO:0000313" key="5">
    <source>
        <dbReference type="EMBL" id="CEK52690.1"/>
    </source>
</evidence>
<evidence type="ECO:0000256" key="2">
    <source>
        <dbReference type="ARBA" id="ARBA00023157"/>
    </source>
</evidence>
<dbReference type="SUPFAM" id="SSF49854">
    <property type="entry name" value="Spermadhesin, CUB domain"/>
    <property type="match status" value="2"/>
</dbReference>
<feature type="non-terminal residue" evidence="5">
    <location>
        <position position="1"/>
    </location>
</feature>
<evidence type="ECO:0000256" key="1">
    <source>
        <dbReference type="ARBA" id="ARBA00022737"/>
    </source>
</evidence>
<dbReference type="EMBL" id="HACG01005825">
    <property type="protein sequence ID" value="CEK52690.1"/>
    <property type="molecule type" value="Transcribed_RNA"/>
</dbReference>
<dbReference type="AlphaFoldDB" id="A0A0B6YB31"/>
<dbReference type="Gene3D" id="2.60.120.290">
    <property type="entry name" value="Spermadhesin, CUB domain"/>
    <property type="match status" value="2"/>
</dbReference>
<reference evidence="5" key="1">
    <citation type="submission" date="2014-12" db="EMBL/GenBank/DDBJ databases">
        <title>Insight into the proteome of Arion vulgaris.</title>
        <authorList>
            <person name="Aradska J."/>
            <person name="Bulat T."/>
            <person name="Smidak R."/>
            <person name="Sarate P."/>
            <person name="Gangsoo J."/>
            <person name="Sialana F."/>
            <person name="Bilban M."/>
            <person name="Lubec G."/>
        </authorList>
    </citation>
    <scope>NUCLEOTIDE SEQUENCE</scope>
    <source>
        <tissue evidence="5">Skin</tissue>
    </source>
</reference>